<evidence type="ECO:0000313" key="2">
    <source>
        <dbReference type="Proteomes" id="UP000017818"/>
    </source>
</evidence>
<proteinExistence type="predicted"/>
<organism evidence="1 2">
    <name type="scientific">Peptoanaerobacter stomatis</name>
    <dbReference type="NCBI Taxonomy" id="796937"/>
    <lineage>
        <taxon>Bacteria</taxon>
        <taxon>Bacillati</taxon>
        <taxon>Bacillota</taxon>
        <taxon>Clostridia</taxon>
        <taxon>Peptostreptococcales</taxon>
        <taxon>Filifactoraceae</taxon>
        <taxon>Peptoanaerobacter</taxon>
    </lineage>
</organism>
<gene>
    <name evidence="1" type="ORF">HMPREF9630_01541</name>
</gene>
<name>V9HKT1_9FIRM</name>
<sequence>MEIRGIIIVKLPNWNVNILEYYEQIKKKQDSKITKLECKFVQKS</sequence>
<dbReference type="HOGENOM" id="CLU_3219834_0_0_9"/>
<evidence type="ECO:0000313" key="1">
    <source>
        <dbReference type="EMBL" id="EHL17675.1"/>
    </source>
</evidence>
<dbReference type="AlphaFoldDB" id="V9HKT1"/>
<dbReference type="EMBL" id="AFZF02000014">
    <property type="protein sequence ID" value="EHL17675.1"/>
    <property type="molecule type" value="Genomic_DNA"/>
</dbReference>
<protein>
    <submittedName>
        <fullName evidence="1">Uncharacterized protein</fullName>
    </submittedName>
</protein>
<accession>V9HKT1</accession>
<comment type="caution">
    <text evidence="1">The sequence shown here is derived from an EMBL/GenBank/DDBJ whole genome shotgun (WGS) entry which is preliminary data.</text>
</comment>
<dbReference type="Proteomes" id="UP000017818">
    <property type="component" value="Unassembled WGS sequence"/>
</dbReference>
<reference evidence="1 2" key="1">
    <citation type="submission" date="2012-05" db="EMBL/GenBank/DDBJ databases">
        <title>The Genome Sequence of Eubacteriaceae bacterium CM2.</title>
        <authorList>
            <consortium name="The Broad Institute Genome Sequencing Platform"/>
            <person name="Earl A."/>
            <person name="Ward D."/>
            <person name="Feldgarden M."/>
            <person name="Gevers D."/>
            <person name="Sizova M."/>
            <person name="Hazen A."/>
            <person name="Epstein S."/>
            <person name="Walker B."/>
            <person name="Young S.K."/>
            <person name="Zeng Q."/>
            <person name="Gargeya S."/>
            <person name="Fitzgerald M."/>
            <person name="Haas B."/>
            <person name="Abouelleil A."/>
            <person name="Alvarado L."/>
            <person name="Arachchi H.M."/>
            <person name="Berlin A."/>
            <person name="Chapman S.B."/>
            <person name="Goldberg J."/>
            <person name="Griggs A."/>
            <person name="Gujja S."/>
            <person name="Hansen M."/>
            <person name="Howarth C."/>
            <person name="Imamovic A."/>
            <person name="Larimer J."/>
            <person name="McCowen C."/>
            <person name="Montmayeur A."/>
            <person name="Murphy C."/>
            <person name="Neiman D."/>
            <person name="Pearson M."/>
            <person name="Priest M."/>
            <person name="Roberts A."/>
            <person name="Saif S."/>
            <person name="Shea T."/>
            <person name="Sisk P."/>
            <person name="Sykes S."/>
            <person name="Wortman J."/>
            <person name="Nusbaum C."/>
            <person name="Birren B."/>
        </authorList>
    </citation>
    <scope>NUCLEOTIDE SEQUENCE [LARGE SCALE GENOMIC DNA]</scope>
    <source>
        <strain evidence="1 2">CM2</strain>
    </source>
</reference>